<evidence type="ECO:0000256" key="6">
    <source>
        <dbReference type="SAM" id="MobiDB-lite"/>
    </source>
</evidence>
<feature type="domain" description="OmpA-like" evidence="7">
    <location>
        <begin position="341"/>
        <end position="455"/>
    </location>
</feature>
<evidence type="ECO:0000256" key="5">
    <source>
        <dbReference type="PROSITE-ProRule" id="PRU00473"/>
    </source>
</evidence>
<dbReference type="PANTHER" id="PTHR30329">
    <property type="entry name" value="STATOR ELEMENT OF FLAGELLAR MOTOR COMPLEX"/>
    <property type="match status" value="1"/>
</dbReference>
<dbReference type="InterPro" id="IPR028974">
    <property type="entry name" value="TSP_type-3_rpt"/>
</dbReference>
<sequence>MSTLAQPALTSAGGHWLLNPGGERSQVIGTGELLGAMRFRVALQTHLAIGNSLQLREHVTAAFAPIDRLQLMAQLPFILLQRPAPSPEQGVGRPWAGLRVGLLSPEWDDPLWLAIEGHVGIPGLEQAEVLTRSLLPTGLAKVSAGLRQGNDAAIGLEAGSRFGAGLVELEGGVSFAAMGLHWGGELTTRGSLSLLNGLRGFVEVLAGIRYRLRPLELSLLGGPGYGLIPNGFSGRVLFGVSFVNPAPPEDEDVRRRERVADCTDGTPYLIEECPELDRDHDGVLNGVDRCPREPGDPENQGCPWPDRDGDGTADIFDNCPGERGPSNNAGCPPEDVQRVVIKKDRLEILEVIYFEFNRADIKEQSFELLDQIAKVINAHPELAHVRIEGHTDRVGTAEYNRELSLARANTVKLYLVERGNVEGARLSTRGYGFDRPLGNNDAENRRVEFLIISMPEAVDEGP</sequence>
<evidence type="ECO:0000256" key="2">
    <source>
        <dbReference type="ARBA" id="ARBA00022729"/>
    </source>
</evidence>
<dbReference type="GO" id="GO:0007155">
    <property type="term" value="P:cell adhesion"/>
    <property type="evidence" value="ECO:0007669"/>
    <property type="project" value="InterPro"/>
</dbReference>
<dbReference type="PANTHER" id="PTHR30329:SF21">
    <property type="entry name" value="LIPOPROTEIN YIAD-RELATED"/>
    <property type="match status" value="1"/>
</dbReference>
<dbReference type="Gene3D" id="3.30.1330.60">
    <property type="entry name" value="OmpA-like domain"/>
    <property type="match status" value="1"/>
</dbReference>
<evidence type="ECO:0000256" key="1">
    <source>
        <dbReference type="ARBA" id="ARBA00004442"/>
    </source>
</evidence>
<protein>
    <recommendedName>
        <fullName evidence="7">OmpA-like domain-containing protein</fullName>
    </recommendedName>
</protein>
<dbReference type="Proteomes" id="UP000249061">
    <property type="component" value="Unassembled WGS sequence"/>
</dbReference>
<evidence type="ECO:0000313" key="9">
    <source>
        <dbReference type="Proteomes" id="UP000249061"/>
    </source>
</evidence>
<dbReference type="PRINTS" id="PR01021">
    <property type="entry name" value="OMPADOMAIN"/>
</dbReference>
<gene>
    <name evidence="8" type="ORF">DI536_17580</name>
</gene>
<keyword evidence="4" id="KW-0998">Cell outer membrane</keyword>
<dbReference type="CDD" id="cd07185">
    <property type="entry name" value="OmpA_C-like"/>
    <property type="match status" value="1"/>
</dbReference>
<keyword evidence="2" id="KW-0732">Signal</keyword>
<dbReference type="AlphaFoldDB" id="A0A2W5UQT2"/>
<organism evidence="8 9">
    <name type="scientific">Archangium gephyra</name>
    <dbReference type="NCBI Taxonomy" id="48"/>
    <lineage>
        <taxon>Bacteria</taxon>
        <taxon>Pseudomonadati</taxon>
        <taxon>Myxococcota</taxon>
        <taxon>Myxococcia</taxon>
        <taxon>Myxococcales</taxon>
        <taxon>Cystobacterineae</taxon>
        <taxon>Archangiaceae</taxon>
        <taxon>Archangium</taxon>
    </lineage>
</organism>
<dbReference type="SUPFAM" id="SSF103647">
    <property type="entry name" value="TSP type-3 repeat"/>
    <property type="match status" value="1"/>
</dbReference>
<evidence type="ECO:0000256" key="4">
    <source>
        <dbReference type="ARBA" id="ARBA00023237"/>
    </source>
</evidence>
<evidence type="ECO:0000313" key="8">
    <source>
        <dbReference type="EMBL" id="PZR11438.1"/>
    </source>
</evidence>
<evidence type="ECO:0000259" key="7">
    <source>
        <dbReference type="PROSITE" id="PS51123"/>
    </source>
</evidence>
<name>A0A2W5UQT2_9BACT</name>
<dbReference type="InterPro" id="IPR006664">
    <property type="entry name" value="OMP_bac"/>
</dbReference>
<dbReference type="InterPro" id="IPR036737">
    <property type="entry name" value="OmpA-like_sf"/>
</dbReference>
<evidence type="ECO:0000256" key="3">
    <source>
        <dbReference type="ARBA" id="ARBA00023136"/>
    </source>
</evidence>
<dbReference type="PROSITE" id="PS51123">
    <property type="entry name" value="OMPA_2"/>
    <property type="match status" value="1"/>
</dbReference>
<comment type="caution">
    <text evidence="8">The sequence shown here is derived from an EMBL/GenBank/DDBJ whole genome shotgun (WGS) entry which is preliminary data.</text>
</comment>
<dbReference type="InterPro" id="IPR050330">
    <property type="entry name" value="Bact_OuterMem_StrucFunc"/>
</dbReference>
<dbReference type="Pfam" id="PF00691">
    <property type="entry name" value="OmpA"/>
    <property type="match status" value="1"/>
</dbReference>
<dbReference type="GO" id="GO:0009279">
    <property type="term" value="C:cell outer membrane"/>
    <property type="evidence" value="ECO:0007669"/>
    <property type="project" value="UniProtKB-SubCell"/>
</dbReference>
<reference evidence="8 9" key="1">
    <citation type="submission" date="2017-08" db="EMBL/GenBank/DDBJ databases">
        <title>Infants hospitalized years apart are colonized by the same room-sourced microbial strains.</title>
        <authorList>
            <person name="Brooks B."/>
            <person name="Olm M.R."/>
            <person name="Firek B.A."/>
            <person name="Baker R."/>
            <person name="Thomas B.C."/>
            <person name="Morowitz M.J."/>
            <person name="Banfield J.F."/>
        </authorList>
    </citation>
    <scope>NUCLEOTIDE SEQUENCE [LARGE SCALE GENOMIC DNA]</scope>
    <source>
        <strain evidence="8">S2_003_000_R2_14</strain>
    </source>
</reference>
<dbReference type="InterPro" id="IPR003367">
    <property type="entry name" value="Thrombospondin_3-like_rpt"/>
</dbReference>
<dbReference type="EMBL" id="QFQP01000014">
    <property type="protein sequence ID" value="PZR11438.1"/>
    <property type="molecule type" value="Genomic_DNA"/>
</dbReference>
<keyword evidence="3 5" id="KW-0472">Membrane</keyword>
<proteinExistence type="predicted"/>
<accession>A0A2W5UQT2</accession>
<dbReference type="Pfam" id="PF02412">
    <property type="entry name" value="TSP_3"/>
    <property type="match status" value="2"/>
</dbReference>
<dbReference type="GO" id="GO:0005509">
    <property type="term" value="F:calcium ion binding"/>
    <property type="evidence" value="ECO:0007669"/>
    <property type="project" value="InterPro"/>
</dbReference>
<dbReference type="SUPFAM" id="SSF103088">
    <property type="entry name" value="OmpA-like"/>
    <property type="match status" value="1"/>
</dbReference>
<comment type="subcellular location">
    <subcellularLocation>
        <location evidence="1">Cell outer membrane</location>
    </subcellularLocation>
</comment>
<dbReference type="InterPro" id="IPR006665">
    <property type="entry name" value="OmpA-like"/>
</dbReference>
<feature type="region of interest" description="Disordered" evidence="6">
    <location>
        <begin position="288"/>
        <end position="333"/>
    </location>
</feature>